<proteinExistence type="predicted"/>
<feature type="transmembrane region" description="Helical" evidence="7">
    <location>
        <begin position="403"/>
        <end position="427"/>
    </location>
</feature>
<evidence type="ECO:0000256" key="6">
    <source>
        <dbReference type="SAM" id="MobiDB-lite"/>
    </source>
</evidence>
<evidence type="ECO:0000313" key="8">
    <source>
        <dbReference type="EMBL" id="CAD9645315.1"/>
    </source>
</evidence>
<evidence type="ECO:0000256" key="4">
    <source>
        <dbReference type="ARBA" id="ARBA00023136"/>
    </source>
</evidence>
<keyword evidence="5" id="KW-0862">Zinc</keyword>
<dbReference type="GO" id="GO:0016020">
    <property type="term" value="C:membrane"/>
    <property type="evidence" value="ECO:0007669"/>
    <property type="project" value="UniProtKB-SubCell"/>
</dbReference>
<protein>
    <submittedName>
        <fullName evidence="8">Uncharacterized protein</fullName>
    </submittedName>
</protein>
<keyword evidence="3 7" id="KW-1133">Transmembrane helix</keyword>
<gene>
    <name evidence="8" type="ORF">BRAN1462_LOCUS63137</name>
</gene>
<reference evidence="8" key="1">
    <citation type="submission" date="2021-01" db="EMBL/GenBank/DDBJ databases">
        <authorList>
            <person name="Corre E."/>
            <person name="Pelletier E."/>
            <person name="Niang G."/>
            <person name="Scheremetjew M."/>
            <person name="Finn R."/>
            <person name="Kale V."/>
            <person name="Holt S."/>
            <person name="Cochrane G."/>
            <person name="Meng A."/>
            <person name="Brown T."/>
            <person name="Cohen L."/>
        </authorList>
    </citation>
    <scope>NUCLEOTIDE SEQUENCE</scope>
    <source>
        <strain evidence="8">RCC3387</strain>
    </source>
</reference>
<dbReference type="AlphaFoldDB" id="A0A7S2QL17"/>
<dbReference type="Gene3D" id="3.80.10.10">
    <property type="entry name" value="Ribonuclease Inhibitor"/>
    <property type="match status" value="1"/>
</dbReference>
<keyword evidence="2 7" id="KW-0812">Transmembrane</keyword>
<dbReference type="GO" id="GO:0046872">
    <property type="term" value="F:metal ion binding"/>
    <property type="evidence" value="ECO:0007669"/>
    <property type="project" value="UniProtKB-KW"/>
</dbReference>
<dbReference type="EMBL" id="HBGW01099718">
    <property type="protein sequence ID" value="CAD9645315.1"/>
    <property type="molecule type" value="Transcribed_RNA"/>
</dbReference>
<evidence type="ECO:0000256" key="1">
    <source>
        <dbReference type="ARBA" id="ARBA00004141"/>
    </source>
</evidence>
<dbReference type="Pfam" id="PF13516">
    <property type="entry name" value="LRR_6"/>
    <property type="match status" value="2"/>
</dbReference>
<dbReference type="InterPro" id="IPR001611">
    <property type="entry name" value="Leu-rich_rpt"/>
</dbReference>
<dbReference type="InterPro" id="IPR004254">
    <property type="entry name" value="AdipoR/HlyIII-related"/>
</dbReference>
<accession>A0A7S2QL17</accession>
<evidence type="ECO:0000256" key="2">
    <source>
        <dbReference type="ARBA" id="ARBA00022692"/>
    </source>
</evidence>
<dbReference type="SUPFAM" id="SSF52047">
    <property type="entry name" value="RNI-like"/>
    <property type="match status" value="1"/>
</dbReference>
<feature type="binding site" evidence="5">
    <location>
        <position position="405"/>
    </location>
    <ligand>
        <name>Zn(2+)</name>
        <dbReference type="ChEBI" id="CHEBI:29105"/>
    </ligand>
</feature>
<feature type="region of interest" description="Disordered" evidence="6">
    <location>
        <begin position="1"/>
        <end position="20"/>
    </location>
</feature>
<keyword evidence="5" id="KW-0479">Metal-binding</keyword>
<sequence>MDDAQQSRSPSGDPTPHPDRCMAKPGAYTSASHYLAACERYALKPNGGALLGLSLGLQMLEVDGSLTNLELVPLCAALLDAPFIQHLKLSGQPLQDTGAAVLALALPGCPWITELELVGCRLTGVGARLICGTLPKSGVTRLVLRNNMFRQNAHAANVALAEVVGTARLLTSLDLQSCGLSAEGMRLIKKSLVHRARRGYPNCSVHFEGNFVLVEVLNSVTHGLCALVCVEAWRRMHGLTVRLCNIESRMSVTLFVVSMLFMFSGSTLYHSMFAVTDLTWFFRLIDHCAIYFLIAGTYTPVLVMGCREPDTMEMKAGVPIIVATYWAVVVFGIIMEHLAAPRTPPWYSKFILFMYVLLGFGGVPFLANCPLVQSAEVMVWIEFGGLTYMIGVIFFVLDKRYPAMHVIWHLLVGLAAFFHFVAVWDLAHEVLSEPSRVCSNNWSSAINDLILGMPPAGATSGVNASMIPSRLVSEQRQL</sequence>
<dbReference type="PANTHER" id="PTHR20855:SF3">
    <property type="entry name" value="LD03007P"/>
    <property type="match status" value="1"/>
</dbReference>
<feature type="transmembrane region" description="Helical" evidence="7">
    <location>
        <begin position="379"/>
        <end position="397"/>
    </location>
</feature>
<keyword evidence="4 7" id="KW-0472">Membrane</keyword>
<feature type="compositionally biased region" description="Polar residues" evidence="6">
    <location>
        <begin position="1"/>
        <end position="12"/>
    </location>
</feature>
<feature type="transmembrane region" description="Helical" evidence="7">
    <location>
        <begin position="252"/>
        <end position="272"/>
    </location>
</feature>
<feature type="transmembrane region" description="Helical" evidence="7">
    <location>
        <begin position="284"/>
        <end position="304"/>
    </location>
</feature>
<feature type="transmembrane region" description="Helical" evidence="7">
    <location>
        <begin position="316"/>
        <end position="334"/>
    </location>
</feature>
<dbReference type="InterPro" id="IPR032675">
    <property type="entry name" value="LRR_dom_sf"/>
</dbReference>
<feature type="transmembrane region" description="Helical" evidence="7">
    <location>
        <begin position="346"/>
        <end position="367"/>
    </location>
</feature>
<feature type="binding site" evidence="5">
    <location>
        <position position="409"/>
    </location>
    <ligand>
        <name>Zn(2+)</name>
        <dbReference type="ChEBI" id="CHEBI:29105"/>
    </ligand>
</feature>
<evidence type="ECO:0000256" key="7">
    <source>
        <dbReference type="SAM" id="Phobius"/>
    </source>
</evidence>
<dbReference type="PANTHER" id="PTHR20855">
    <property type="entry name" value="ADIPOR/PROGESTIN RECEPTOR-RELATED"/>
    <property type="match status" value="1"/>
</dbReference>
<feature type="binding site" evidence="5">
    <location>
        <position position="270"/>
    </location>
    <ligand>
        <name>Zn(2+)</name>
        <dbReference type="ChEBI" id="CHEBI:29105"/>
    </ligand>
</feature>
<evidence type="ECO:0000256" key="5">
    <source>
        <dbReference type="PIRSR" id="PIRSR604254-1"/>
    </source>
</evidence>
<comment type="subcellular location">
    <subcellularLocation>
        <location evidence="1">Membrane</location>
        <topology evidence="1">Multi-pass membrane protein</topology>
    </subcellularLocation>
</comment>
<dbReference type="Pfam" id="PF03006">
    <property type="entry name" value="HlyIII"/>
    <property type="match status" value="1"/>
</dbReference>
<name>A0A7S2QL17_9DINO</name>
<organism evidence="8">
    <name type="scientific">Zooxanthella nutricula</name>
    <dbReference type="NCBI Taxonomy" id="1333877"/>
    <lineage>
        <taxon>Eukaryota</taxon>
        <taxon>Sar</taxon>
        <taxon>Alveolata</taxon>
        <taxon>Dinophyceae</taxon>
        <taxon>Peridiniales</taxon>
        <taxon>Peridiniales incertae sedis</taxon>
        <taxon>Zooxanthella</taxon>
    </lineage>
</organism>
<evidence type="ECO:0000256" key="3">
    <source>
        <dbReference type="ARBA" id="ARBA00022989"/>
    </source>
</evidence>